<evidence type="ECO:0000313" key="4">
    <source>
        <dbReference type="Proteomes" id="UP000185680"/>
    </source>
</evidence>
<dbReference type="Proteomes" id="UP000185657">
    <property type="component" value="Unassembled WGS sequence"/>
</dbReference>
<name>A0A167IK79_9BURK</name>
<keyword evidence="3" id="KW-1185">Reference proteome</keyword>
<organism evidence="1 4">
    <name type="scientific">Hydrogenophaga crassostreae</name>
    <dbReference type="NCBI Taxonomy" id="1763535"/>
    <lineage>
        <taxon>Bacteria</taxon>
        <taxon>Pseudomonadati</taxon>
        <taxon>Pseudomonadota</taxon>
        <taxon>Betaproteobacteria</taxon>
        <taxon>Burkholderiales</taxon>
        <taxon>Comamonadaceae</taxon>
        <taxon>Hydrogenophaga</taxon>
    </lineage>
</organism>
<protein>
    <submittedName>
        <fullName evidence="1">Uncharacterized protein</fullName>
    </submittedName>
</protein>
<evidence type="ECO:0000313" key="3">
    <source>
        <dbReference type="Proteomes" id="UP000185657"/>
    </source>
</evidence>
<dbReference type="EMBL" id="CP017476">
    <property type="protein sequence ID" value="AOW14525.1"/>
    <property type="molecule type" value="Genomic_DNA"/>
</dbReference>
<dbReference type="EMBL" id="LVWD01000005">
    <property type="protein sequence ID" value="OAD43065.1"/>
    <property type="molecule type" value="Genomic_DNA"/>
</dbReference>
<evidence type="ECO:0000313" key="1">
    <source>
        <dbReference type="EMBL" id="AOW14525.1"/>
    </source>
</evidence>
<dbReference type="AlphaFoldDB" id="A0A167IK79"/>
<proteinExistence type="predicted"/>
<accession>A0A167IK79</accession>
<gene>
    <name evidence="1" type="ORF">LPB072_18480</name>
    <name evidence="2" type="ORF">LPB72_06070</name>
</gene>
<sequence length="147" mass="16635">MLFVLVFNLNKQSLACSCHLAHDWVSWLPDLRRRALKIMSGDGIYQIGILTKQLHTTAKLWKSAELNVKLIKHYLDLPSFYVFRADPVPHPKNYGIFGQSFATITSGSHFFANLPLVILGINKIPTKNSKSRGSPGQNVLCPLHWHQ</sequence>
<dbReference type="Proteomes" id="UP000185680">
    <property type="component" value="Chromosome"/>
</dbReference>
<evidence type="ECO:0000313" key="2">
    <source>
        <dbReference type="EMBL" id="OAD43065.1"/>
    </source>
</evidence>
<dbReference type="KEGG" id="hyl:LPB072_18480"/>
<reference evidence="2 3" key="1">
    <citation type="submission" date="2016-02" db="EMBL/GenBank/DDBJ databases">
        <title>Draft genome sequence of Hydrogenophaga sp. LPB0072.</title>
        <authorList>
            <person name="Shin S.-K."/>
            <person name="Yi H."/>
        </authorList>
    </citation>
    <scope>NUCLEOTIDE SEQUENCE [LARGE SCALE GENOMIC DNA]</scope>
    <source>
        <strain evidence="2 3">LPB0072</strain>
    </source>
</reference>
<reference evidence="1 4" key="2">
    <citation type="submission" date="2016-10" db="EMBL/GenBank/DDBJ databases">
        <title>Hydorgenophaga sp. LPB0072 isolated from gastropod.</title>
        <authorList>
            <person name="Kim E."/>
            <person name="Yi H."/>
        </authorList>
    </citation>
    <scope>NUCLEOTIDE SEQUENCE [LARGE SCALE GENOMIC DNA]</scope>
    <source>
        <strain evidence="1 4">LPB0072</strain>
    </source>
</reference>